<reference evidence="6 7" key="1">
    <citation type="submission" date="2022-04" db="EMBL/GenBank/DDBJ databases">
        <title>Genome draft of Actinomadura sp. ATCC 31491.</title>
        <authorList>
            <person name="Shi X."/>
            <person name="Du Y."/>
        </authorList>
    </citation>
    <scope>NUCLEOTIDE SEQUENCE [LARGE SCALE GENOMIC DNA]</scope>
    <source>
        <strain evidence="6 7">ATCC 31491</strain>
        <plasmid evidence="6">unnamed2</plasmid>
    </source>
</reference>
<dbReference type="PANTHER" id="PTHR43775:SF51">
    <property type="entry name" value="INACTIVE PHENOLPHTHIOCEROL SYNTHESIS POLYKETIDE SYNTHASE TYPE I PKS1-RELATED"/>
    <property type="match status" value="1"/>
</dbReference>
<feature type="domain" description="Polyketide synthase NorB/C/GfsB-E-like docking" evidence="5">
    <location>
        <begin position="2"/>
        <end position="29"/>
    </location>
</feature>
<dbReference type="InterPro" id="IPR036299">
    <property type="entry name" value="Polyketide_synth_docking_sf"/>
</dbReference>
<comment type="cofactor">
    <cofactor evidence="1">
        <name>pantetheine 4'-phosphate</name>
        <dbReference type="ChEBI" id="CHEBI:47942"/>
    </cofactor>
</comment>
<feature type="domain" description="Beta-ketoacyl synthase-like N-terminal" evidence="4">
    <location>
        <begin position="34"/>
        <end position="76"/>
    </location>
</feature>
<evidence type="ECO:0000313" key="6">
    <source>
        <dbReference type="EMBL" id="MCK2222070.1"/>
    </source>
</evidence>
<keyword evidence="7" id="KW-1185">Reference proteome</keyword>
<feature type="non-terminal residue" evidence="6">
    <location>
        <position position="76"/>
    </location>
</feature>
<evidence type="ECO:0000256" key="1">
    <source>
        <dbReference type="ARBA" id="ARBA00001957"/>
    </source>
</evidence>
<accession>A0ABT0GBS8</accession>
<dbReference type="Pfam" id="PF08990">
    <property type="entry name" value="Docking"/>
    <property type="match status" value="1"/>
</dbReference>
<dbReference type="PANTHER" id="PTHR43775">
    <property type="entry name" value="FATTY ACID SYNTHASE"/>
    <property type="match status" value="1"/>
</dbReference>
<evidence type="ECO:0000256" key="3">
    <source>
        <dbReference type="ARBA" id="ARBA00023268"/>
    </source>
</evidence>
<dbReference type="InterPro" id="IPR015083">
    <property type="entry name" value="NorB/c/GfsB-D-like_docking"/>
</dbReference>
<name>A0ABT0GBS8_9ACTN</name>
<sequence>MANEDKLREYLKRVAVELTETRQRLADEESRRHEPVAIVGMACRFPGGVESPEDLWKLVSSGVDAITEFPGDRGWD</sequence>
<comment type="caution">
    <text evidence="6">The sequence shown here is derived from an EMBL/GenBank/DDBJ whole genome shotgun (WGS) entry which is preliminary data.</text>
</comment>
<dbReference type="InterPro" id="IPR050091">
    <property type="entry name" value="PKS_NRPS_Biosynth_Enz"/>
</dbReference>
<evidence type="ECO:0000256" key="2">
    <source>
        <dbReference type="ARBA" id="ARBA00022679"/>
    </source>
</evidence>
<evidence type="ECO:0000313" key="7">
    <source>
        <dbReference type="Proteomes" id="UP001317259"/>
    </source>
</evidence>
<dbReference type="Proteomes" id="UP001317259">
    <property type="component" value="Unassembled WGS sequence"/>
</dbReference>
<keyword evidence="6" id="KW-0614">Plasmid</keyword>
<dbReference type="EMBL" id="JAKRKC020000005">
    <property type="protein sequence ID" value="MCK2222070.1"/>
    <property type="molecule type" value="Genomic_DNA"/>
</dbReference>
<protein>
    <submittedName>
        <fullName evidence="6">Polyketide synthase docking domain-containing protein</fullName>
    </submittedName>
</protein>
<dbReference type="RefSeq" id="WP_247815855.1">
    <property type="nucleotide sequence ID" value="NZ_JAKRKC020000005.1"/>
</dbReference>
<dbReference type="SUPFAM" id="SSF53901">
    <property type="entry name" value="Thiolase-like"/>
    <property type="match status" value="1"/>
</dbReference>
<dbReference type="Gene3D" id="3.40.47.10">
    <property type="match status" value="1"/>
</dbReference>
<geneLocation type="plasmid" evidence="6">
    <name>unnamed2</name>
</geneLocation>
<dbReference type="InterPro" id="IPR016039">
    <property type="entry name" value="Thiolase-like"/>
</dbReference>
<proteinExistence type="predicted"/>
<dbReference type="InterPro" id="IPR014030">
    <property type="entry name" value="Ketoacyl_synth_N"/>
</dbReference>
<gene>
    <name evidence="6" type="ORF">MF672_050940</name>
</gene>
<keyword evidence="3" id="KW-0511">Multifunctional enzyme</keyword>
<dbReference type="Pfam" id="PF00109">
    <property type="entry name" value="ketoacyl-synt"/>
    <property type="match status" value="1"/>
</dbReference>
<organism evidence="6 7">
    <name type="scientific">Actinomadura luzonensis</name>
    <dbReference type="NCBI Taxonomy" id="2805427"/>
    <lineage>
        <taxon>Bacteria</taxon>
        <taxon>Bacillati</taxon>
        <taxon>Actinomycetota</taxon>
        <taxon>Actinomycetes</taxon>
        <taxon>Streptosporangiales</taxon>
        <taxon>Thermomonosporaceae</taxon>
        <taxon>Actinomadura</taxon>
    </lineage>
</organism>
<evidence type="ECO:0000259" key="5">
    <source>
        <dbReference type="Pfam" id="PF08990"/>
    </source>
</evidence>
<evidence type="ECO:0000259" key="4">
    <source>
        <dbReference type="Pfam" id="PF00109"/>
    </source>
</evidence>
<dbReference type="SUPFAM" id="SSF101173">
    <property type="entry name" value="Docking domain B of the erythromycin polyketide synthase (DEBS)"/>
    <property type="match status" value="1"/>
</dbReference>
<keyword evidence="2" id="KW-0808">Transferase</keyword>